<evidence type="ECO:0000313" key="3">
    <source>
        <dbReference type="Proteomes" id="UP000756132"/>
    </source>
</evidence>
<dbReference type="AlphaFoldDB" id="A0A9Q8PAD7"/>
<keyword evidence="3" id="KW-1185">Reference proteome</keyword>
<reference evidence="2" key="1">
    <citation type="submission" date="2021-12" db="EMBL/GenBank/DDBJ databases">
        <authorList>
            <person name="Zaccaron A."/>
            <person name="Stergiopoulos I."/>
        </authorList>
    </citation>
    <scope>NUCLEOTIDE SEQUENCE</scope>
    <source>
        <strain evidence="2">Race5_Kim</strain>
    </source>
</reference>
<dbReference type="GeneID" id="71987464"/>
<dbReference type="RefSeq" id="XP_047763211.1">
    <property type="nucleotide sequence ID" value="XM_047906734.1"/>
</dbReference>
<dbReference type="PANTHER" id="PTHR36587">
    <property type="entry name" value="EXPRESSION SITE-ASSOCIATED GENE 3 (ESAG3)-LIKE PROTEIN"/>
    <property type="match status" value="1"/>
</dbReference>
<dbReference type="EMBL" id="CP090168">
    <property type="protein sequence ID" value="UJO18845.1"/>
    <property type="molecule type" value="Genomic_DNA"/>
</dbReference>
<feature type="transmembrane region" description="Helical" evidence="1">
    <location>
        <begin position="24"/>
        <end position="44"/>
    </location>
</feature>
<proteinExistence type="predicted"/>
<name>A0A9Q8PAD7_PASFU</name>
<organism evidence="2 3">
    <name type="scientific">Passalora fulva</name>
    <name type="common">Tomato leaf mold</name>
    <name type="synonym">Cladosporium fulvum</name>
    <dbReference type="NCBI Taxonomy" id="5499"/>
    <lineage>
        <taxon>Eukaryota</taxon>
        <taxon>Fungi</taxon>
        <taxon>Dikarya</taxon>
        <taxon>Ascomycota</taxon>
        <taxon>Pezizomycotina</taxon>
        <taxon>Dothideomycetes</taxon>
        <taxon>Dothideomycetidae</taxon>
        <taxon>Mycosphaerellales</taxon>
        <taxon>Mycosphaerellaceae</taxon>
        <taxon>Fulvia</taxon>
    </lineage>
</organism>
<dbReference type="OrthoDB" id="422736at2759"/>
<reference evidence="2" key="2">
    <citation type="journal article" date="2022" name="Microb. Genom.">
        <title>A chromosome-scale genome assembly of the tomato pathogen Cladosporium fulvum reveals a compartmentalized genome architecture and the presence of a dispensable chromosome.</title>
        <authorList>
            <person name="Zaccaron A.Z."/>
            <person name="Chen L.H."/>
            <person name="Samaras A."/>
            <person name="Stergiopoulos I."/>
        </authorList>
    </citation>
    <scope>NUCLEOTIDE SEQUENCE</scope>
    <source>
        <strain evidence="2">Race5_Kim</strain>
    </source>
</reference>
<dbReference type="Proteomes" id="UP000756132">
    <property type="component" value="Chromosome 6"/>
</dbReference>
<keyword evidence="1" id="KW-0812">Transmembrane</keyword>
<evidence type="ECO:0000256" key="1">
    <source>
        <dbReference type="SAM" id="Phobius"/>
    </source>
</evidence>
<sequence>MLPRWSIPVNSLCRGRSRSAHPTWRWTGLILLCFAFVAGSYIFFHLARLSRGYYGPSALPSITHDIAESISPGQQRLVIILPVDSPSTNLCKLISSAVALGYPAPVLVNWHRDYHQDVNGVGPSQLGKITGVLEYLQWATGQEASEAGRLAENDLVLMLDAHDVWMQLPPEILISRYYSSNARANRRLAEEYRLQNPDVVRQTIITAAQKGCVAPRDTISDMHCNDVPESTLPADVFGFFTDYTFGRWRYMRPRFLNSGSFMGPAGDMLRYLERVKEKMDQDIQKMTSPDDLGGDQGIFAEVFGEQEVVRKRLLTRDGGRTEAREDPATAAIERFDFHIGLDYEQELFYPTCYSENGGAFVRVHNLSELSEESSLAGVSPPRLQDLPMNIATSARPLENLGDKDRKGWGEVPLYADLWTTSIPAVLHHNAWRHGEKERRVTWWHRTWAAFPL</sequence>
<dbReference type="CDD" id="cd22997">
    <property type="entry name" value="GT_LH"/>
    <property type="match status" value="1"/>
</dbReference>
<gene>
    <name evidence="2" type="ORF">CLAFUR5_07586</name>
</gene>
<accession>A0A9Q8PAD7</accession>
<protein>
    <submittedName>
        <fullName evidence="2">Uncharacterized protein</fullName>
    </submittedName>
</protein>
<keyword evidence="1" id="KW-0472">Membrane</keyword>
<evidence type="ECO:0000313" key="2">
    <source>
        <dbReference type="EMBL" id="UJO18845.1"/>
    </source>
</evidence>
<dbReference type="PANTHER" id="PTHR36587:SF2">
    <property type="entry name" value="EXPRESSION SITE-ASSOCIATED GENE 3 (ESAG3)-LIKE PROTEIN"/>
    <property type="match status" value="1"/>
</dbReference>
<keyword evidence="1" id="KW-1133">Transmembrane helix</keyword>
<dbReference type="KEGG" id="ffu:CLAFUR5_07586"/>